<evidence type="ECO:0000313" key="1">
    <source>
        <dbReference type="Proteomes" id="UP000887565"/>
    </source>
</evidence>
<dbReference type="Proteomes" id="UP000887565">
    <property type="component" value="Unplaced"/>
</dbReference>
<proteinExistence type="predicted"/>
<dbReference type="AlphaFoldDB" id="A0A915J5S7"/>
<name>A0A915J5S7_ROMCU</name>
<sequence>IYDIKIQFSTLRAEQSEKPKIYLCNQNFSQICKLQPALCKKTLPPPPSPLAVAVSLIDWLAVSQIDCLVVSQID</sequence>
<evidence type="ECO:0000313" key="2">
    <source>
        <dbReference type="WBParaSite" id="nRc.2.0.1.t21083-RA"/>
    </source>
</evidence>
<protein>
    <submittedName>
        <fullName evidence="2">Uncharacterized protein</fullName>
    </submittedName>
</protein>
<organism evidence="1 2">
    <name type="scientific">Romanomermis culicivorax</name>
    <name type="common">Nematode worm</name>
    <dbReference type="NCBI Taxonomy" id="13658"/>
    <lineage>
        <taxon>Eukaryota</taxon>
        <taxon>Metazoa</taxon>
        <taxon>Ecdysozoa</taxon>
        <taxon>Nematoda</taxon>
        <taxon>Enoplea</taxon>
        <taxon>Dorylaimia</taxon>
        <taxon>Mermithida</taxon>
        <taxon>Mermithoidea</taxon>
        <taxon>Mermithidae</taxon>
        <taxon>Romanomermis</taxon>
    </lineage>
</organism>
<reference evidence="2" key="1">
    <citation type="submission" date="2022-11" db="UniProtKB">
        <authorList>
            <consortium name="WormBaseParasite"/>
        </authorList>
    </citation>
    <scope>IDENTIFICATION</scope>
</reference>
<dbReference type="WBParaSite" id="nRc.2.0.1.t21083-RA">
    <property type="protein sequence ID" value="nRc.2.0.1.t21083-RA"/>
    <property type="gene ID" value="nRc.2.0.1.g21083"/>
</dbReference>
<keyword evidence="1" id="KW-1185">Reference proteome</keyword>
<accession>A0A915J5S7</accession>